<dbReference type="STRING" id="442562.Rumeso_03635"/>
<feature type="domain" description="Alcohol dehydrogenase-like C-terminal" evidence="7">
    <location>
        <begin position="178"/>
        <end position="256"/>
    </location>
</feature>
<sequence>MRATILHGQGDVRIETVPDAGLREPTDALIRVARACICGSDLWGYSGQDNFGGPRPMGHEAMGVVEAVGTEVRTLKKGDVVIMPFAISDGTCAFCREGLHTACTNGGFFGQPDPGGAQAEALRVPQADGTLYKVDVAEDDALMPSLLTLSDVMGTGHHAAVVARVAPGKVAAVIGDGAVGLCGVIAAKRLGAERIILLGRHADRIALAREFGATDVVSERGEEAVARVMELTRGEGAHSVLECVGTGAATDTAIAIAPRRRRRSGGRAALRRHPARAALVLQERHRGRGPRPGARLHRGLAAGRAGGPHRARPGVRPRHRPRRHSGWLPRHERPREHQGPGQAVTWQVTFATGLR</sequence>
<comment type="similarity">
    <text evidence="5">Belongs to the zinc-containing alcohol dehydrogenase family.</text>
</comment>
<name>A0A017HJT0_9RHOB</name>
<evidence type="ECO:0000256" key="4">
    <source>
        <dbReference type="ARBA" id="ARBA00023002"/>
    </source>
</evidence>
<proteinExistence type="inferred from homology"/>
<accession>A0A017HJT0</accession>
<feature type="compositionally biased region" description="Basic residues" evidence="6">
    <location>
        <begin position="307"/>
        <end position="325"/>
    </location>
</feature>
<evidence type="ECO:0000313" key="9">
    <source>
        <dbReference type="EMBL" id="EYD74772.1"/>
    </source>
</evidence>
<reference evidence="9 10" key="1">
    <citation type="submission" date="2013-02" db="EMBL/GenBank/DDBJ databases">
        <authorList>
            <person name="Fiebig A."/>
            <person name="Goeker M."/>
            <person name="Klenk H.-P.P."/>
        </authorList>
    </citation>
    <scope>NUCLEOTIDE SEQUENCE [LARGE SCALE GENOMIC DNA]</scope>
    <source>
        <strain evidence="9 10">DSM 19309</strain>
    </source>
</reference>
<comment type="caution">
    <text evidence="9">The sequence shown here is derived from an EMBL/GenBank/DDBJ whole genome shotgun (WGS) entry which is preliminary data.</text>
</comment>
<dbReference type="Gene3D" id="3.90.180.10">
    <property type="entry name" value="Medium-chain alcohol dehydrogenases, catalytic domain"/>
    <property type="match status" value="1"/>
</dbReference>
<dbReference type="HOGENOM" id="CLU_026673_11_3_5"/>
<organism evidence="9 10">
    <name type="scientific">Rubellimicrobium mesophilum DSM 19309</name>
    <dbReference type="NCBI Taxonomy" id="442562"/>
    <lineage>
        <taxon>Bacteria</taxon>
        <taxon>Pseudomonadati</taxon>
        <taxon>Pseudomonadota</taxon>
        <taxon>Alphaproteobacteria</taxon>
        <taxon>Rhodobacterales</taxon>
        <taxon>Roseobacteraceae</taxon>
        <taxon>Rubellimicrobium</taxon>
    </lineage>
</organism>
<keyword evidence="2 5" id="KW-0479">Metal-binding</keyword>
<dbReference type="Proteomes" id="UP000019666">
    <property type="component" value="Unassembled WGS sequence"/>
</dbReference>
<evidence type="ECO:0000259" key="7">
    <source>
        <dbReference type="Pfam" id="PF00107"/>
    </source>
</evidence>
<protein>
    <submittedName>
        <fullName evidence="9">Threonine dehydrogenase</fullName>
    </submittedName>
</protein>
<dbReference type="PANTHER" id="PTHR42813">
    <property type="entry name" value="ZINC-TYPE ALCOHOL DEHYDROGENASE-LIKE"/>
    <property type="match status" value="1"/>
</dbReference>
<keyword evidence="10" id="KW-1185">Reference proteome</keyword>
<dbReference type="GO" id="GO:0016491">
    <property type="term" value="F:oxidoreductase activity"/>
    <property type="evidence" value="ECO:0007669"/>
    <property type="project" value="UniProtKB-KW"/>
</dbReference>
<dbReference type="InterPro" id="IPR011032">
    <property type="entry name" value="GroES-like_sf"/>
</dbReference>
<evidence type="ECO:0000256" key="2">
    <source>
        <dbReference type="ARBA" id="ARBA00022723"/>
    </source>
</evidence>
<dbReference type="InterPro" id="IPR013149">
    <property type="entry name" value="ADH-like_C"/>
</dbReference>
<gene>
    <name evidence="9" type="ORF">Rumeso_03635</name>
</gene>
<feature type="region of interest" description="Disordered" evidence="6">
    <location>
        <begin position="299"/>
        <end position="341"/>
    </location>
</feature>
<evidence type="ECO:0000256" key="3">
    <source>
        <dbReference type="ARBA" id="ARBA00022833"/>
    </source>
</evidence>
<evidence type="ECO:0000313" key="10">
    <source>
        <dbReference type="Proteomes" id="UP000019666"/>
    </source>
</evidence>
<dbReference type="InterPro" id="IPR002328">
    <property type="entry name" value="ADH_Zn_CS"/>
</dbReference>
<evidence type="ECO:0000256" key="1">
    <source>
        <dbReference type="ARBA" id="ARBA00001947"/>
    </source>
</evidence>
<dbReference type="EMBL" id="AOSK01000106">
    <property type="protein sequence ID" value="EYD74772.1"/>
    <property type="molecule type" value="Genomic_DNA"/>
</dbReference>
<dbReference type="Pfam" id="PF08240">
    <property type="entry name" value="ADH_N"/>
    <property type="match status" value="1"/>
</dbReference>
<dbReference type="Gene3D" id="3.40.50.720">
    <property type="entry name" value="NAD(P)-binding Rossmann-like Domain"/>
    <property type="match status" value="1"/>
</dbReference>
<dbReference type="PATRIC" id="fig|442562.3.peg.3579"/>
<dbReference type="SUPFAM" id="SSF50129">
    <property type="entry name" value="GroES-like"/>
    <property type="match status" value="1"/>
</dbReference>
<evidence type="ECO:0000259" key="8">
    <source>
        <dbReference type="Pfam" id="PF08240"/>
    </source>
</evidence>
<evidence type="ECO:0000256" key="6">
    <source>
        <dbReference type="SAM" id="MobiDB-lite"/>
    </source>
</evidence>
<feature type="domain" description="Alcohol dehydrogenase-like N-terminal" evidence="8">
    <location>
        <begin position="25"/>
        <end position="128"/>
    </location>
</feature>
<dbReference type="AlphaFoldDB" id="A0A017HJT0"/>
<dbReference type="RefSeq" id="WP_211262887.1">
    <property type="nucleotide sequence ID" value="NZ_KK088580.1"/>
</dbReference>
<dbReference type="GO" id="GO:0008270">
    <property type="term" value="F:zinc ion binding"/>
    <property type="evidence" value="ECO:0007669"/>
    <property type="project" value="InterPro"/>
</dbReference>
<dbReference type="PROSITE" id="PS00059">
    <property type="entry name" value="ADH_ZINC"/>
    <property type="match status" value="1"/>
</dbReference>
<evidence type="ECO:0000256" key="5">
    <source>
        <dbReference type="RuleBase" id="RU361277"/>
    </source>
</evidence>
<comment type="cofactor">
    <cofactor evidence="1 5">
        <name>Zn(2+)</name>
        <dbReference type="ChEBI" id="CHEBI:29105"/>
    </cofactor>
</comment>
<feature type="compositionally biased region" description="Basic and acidic residues" evidence="6">
    <location>
        <begin position="329"/>
        <end position="338"/>
    </location>
</feature>
<keyword evidence="4" id="KW-0560">Oxidoreductase</keyword>
<dbReference type="PANTHER" id="PTHR42813:SF2">
    <property type="entry name" value="DEHYDROGENASE, ZINC-CONTAINING, PUTATIVE (AFU_ORTHOLOGUE AFUA_2G02810)-RELATED"/>
    <property type="match status" value="1"/>
</dbReference>
<dbReference type="InterPro" id="IPR036291">
    <property type="entry name" value="NAD(P)-bd_dom_sf"/>
</dbReference>
<dbReference type="SUPFAM" id="SSF51735">
    <property type="entry name" value="NAD(P)-binding Rossmann-fold domains"/>
    <property type="match status" value="1"/>
</dbReference>
<dbReference type="InterPro" id="IPR013154">
    <property type="entry name" value="ADH-like_N"/>
</dbReference>
<dbReference type="Pfam" id="PF00107">
    <property type="entry name" value="ADH_zinc_N"/>
    <property type="match status" value="1"/>
</dbReference>
<keyword evidence="3 5" id="KW-0862">Zinc</keyword>